<organism evidence="2 3">
    <name type="scientific">Rikenella microfusus</name>
    <dbReference type="NCBI Taxonomy" id="28139"/>
    <lineage>
        <taxon>Bacteria</taxon>
        <taxon>Pseudomonadati</taxon>
        <taxon>Bacteroidota</taxon>
        <taxon>Bacteroidia</taxon>
        <taxon>Bacteroidales</taxon>
        <taxon>Rikenellaceae</taxon>
        <taxon>Rikenella</taxon>
    </lineage>
</organism>
<dbReference type="Proteomes" id="UP000255233">
    <property type="component" value="Unassembled WGS sequence"/>
</dbReference>
<dbReference type="RefSeq" id="WP_027290410.1">
    <property type="nucleotide sequence ID" value="NZ_CANTWR010000007.1"/>
</dbReference>
<dbReference type="InterPro" id="IPR036465">
    <property type="entry name" value="vWFA_dom_sf"/>
</dbReference>
<dbReference type="SUPFAM" id="SSF53300">
    <property type="entry name" value="vWA-like"/>
    <property type="match status" value="1"/>
</dbReference>
<sequence>MSYLARITQSCPTAVVLLVDQSGSMAEPARWNGQTVAKAQAVASAINALLAELVARSRRDGGYQPYYDIAVLGYSGSEVRSALPTVGEDWFLNPDMLADNPVEVRDVQRMRTLPDGRRVATVMREKIWVRPASEWNTPMHEAFRTAYGLLKGWCARHKGQPCYPPTVINITDGEATDADPRQLTAAAAKLRSLATADGNVLLLNVHISGSNSEPVLFPASAGELPEDRYARLLFDISSPMPALYRDEIALVTGHAADGVRGMAYNANMTDLVRMMNIGTATSNLLL</sequence>
<keyword evidence="3" id="KW-1185">Reference proteome</keyword>
<proteinExistence type="predicted"/>
<protein>
    <recommendedName>
        <fullName evidence="1">VWFA domain-containing protein</fullName>
    </recommendedName>
</protein>
<dbReference type="STRING" id="880526.GCA_000427365_00622"/>
<dbReference type="CDD" id="cd00198">
    <property type="entry name" value="vWFA"/>
    <property type="match status" value="1"/>
</dbReference>
<gene>
    <name evidence="2" type="ORF">NCTC11190_00824</name>
</gene>
<dbReference type="EMBL" id="UGVL01000001">
    <property type="protein sequence ID" value="SUE33614.1"/>
    <property type="molecule type" value="Genomic_DNA"/>
</dbReference>
<evidence type="ECO:0000313" key="3">
    <source>
        <dbReference type="Proteomes" id="UP000255233"/>
    </source>
</evidence>
<dbReference type="InterPro" id="IPR002035">
    <property type="entry name" value="VWF_A"/>
</dbReference>
<dbReference type="OrthoDB" id="7605323at2"/>
<name>A0A379MPG2_9BACT</name>
<evidence type="ECO:0000259" key="1">
    <source>
        <dbReference type="PROSITE" id="PS50234"/>
    </source>
</evidence>
<accession>A0A379MPG2</accession>
<dbReference type="PROSITE" id="PS50234">
    <property type="entry name" value="VWFA"/>
    <property type="match status" value="1"/>
</dbReference>
<evidence type="ECO:0000313" key="2">
    <source>
        <dbReference type="EMBL" id="SUE33614.1"/>
    </source>
</evidence>
<dbReference type="Gene3D" id="3.40.50.410">
    <property type="entry name" value="von Willebrand factor, type A domain"/>
    <property type="match status" value="1"/>
</dbReference>
<feature type="domain" description="VWFA" evidence="1">
    <location>
        <begin position="14"/>
        <end position="248"/>
    </location>
</feature>
<reference evidence="2 3" key="1">
    <citation type="submission" date="2018-06" db="EMBL/GenBank/DDBJ databases">
        <authorList>
            <consortium name="Pathogen Informatics"/>
            <person name="Doyle S."/>
        </authorList>
    </citation>
    <scope>NUCLEOTIDE SEQUENCE [LARGE SCALE GENOMIC DNA]</scope>
    <source>
        <strain evidence="2 3">NCTC11190</strain>
    </source>
</reference>
<dbReference type="AlphaFoldDB" id="A0A379MPG2"/>